<organism evidence="12 13">
    <name type="scientific">Shewanella corallii</name>
    <dbReference type="NCBI Taxonomy" id="560080"/>
    <lineage>
        <taxon>Bacteria</taxon>
        <taxon>Pseudomonadati</taxon>
        <taxon>Pseudomonadota</taxon>
        <taxon>Gammaproteobacteria</taxon>
        <taxon>Alteromonadales</taxon>
        <taxon>Shewanellaceae</taxon>
        <taxon>Shewanella</taxon>
    </lineage>
</organism>
<name>A0ABT0N2H2_9GAMM</name>
<evidence type="ECO:0000256" key="7">
    <source>
        <dbReference type="ARBA" id="ARBA00022927"/>
    </source>
</evidence>
<evidence type="ECO:0000256" key="5">
    <source>
        <dbReference type="ARBA" id="ARBA00022519"/>
    </source>
</evidence>
<dbReference type="PANTHER" id="PTHR33446">
    <property type="entry name" value="PROTEIN TONB-RELATED"/>
    <property type="match status" value="1"/>
</dbReference>
<dbReference type="NCBIfam" id="TIGR01352">
    <property type="entry name" value="tonB_Cterm"/>
    <property type="match status" value="1"/>
</dbReference>
<dbReference type="RefSeq" id="WP_249247461.1">
    <property type="nucleotide sequence ID" value="NZ_JAKIKT010000001.1"/>
</dbReference>
<comment type="caution">
    <text evidence="12">The sequence shown here is derived from an EMBL/GenBank/DDBJ whole genome shotgun (WGS) entry which is preliminary data.</text>
</comment>
<evidence type="ECO:0000313" key="12">
    <source>
        <dbReference type="EMBL" id="MCL2912641.1"/>
    </source>
</evidence>
<sequence>MTLLMFVFMASLVNNQFSEPEPQVDVGPLVMTYSPPPVKPIEDRPKPEEMPPVLKVPNTGVTGTFVKGPEVIKPTNLLLNDLPQLPPATPRESRGGGDMMAIPMVQIAPEYPIAALQAGKEGYVVLSFDVRADGSVHNIRVEDAEPKRIFNKAAKSALKRWRYQPRVVDGQAVPQPNQFVRLDFKMDQ</sequence>
<protein>
    <recommendedName>
        <fullName evidence="10">Protein TonB</fullName>
    </recommendedName>
</protein>
<keyword evidence="10" id="KW-0735">Signal-anchor</keyword>
<keyword evidence="6" id="KW-0812">Transmembrane</keyword>
<keyword evidence="5 10" id="KW-0997">Cell inner membrane</keyword>
<gene>
    <name evidence="12" type="ORF">L2725_02410</name>
</gene>
<keyword evidence="7 10" id="KW-0653">Protein transport</keyword>
<feature type="domain" description="TonB C-terminal" evidence="11">
    <location>
        <begin position="96"/>
        <end position="188"/>
    </location>
</feature>
<proteinExistence type="inferred from homology"/>
<dbReference type="EMBL" id="JAKIKT010000001">
    <property type="protein sequence ID" value="MCL2912641.1"/>
    <property type="molecule type" value="Genomic_DNA"/>
</dbReference>
<evidence type="ECO:0000256" key="6">
    <source>
        <dbReference type="ARBA" id="ARBA00022692"/>
    </source>
</evidence>
<evidence type="ECO:0000313" key="13">
    <source>
        <dbReference type="Proteomes" id="UP001202831"/>
    </source>
</evidence>
<keyword evidence="9" id="KW-0472">Membrane</keyword>
<dbReference type="Pfam" id="PF03544">
    <property type="entry name" value="TonB_C"/>
    <property type="match status" value="1"/>
</dbReference>
<dbReference type="InterPro" id="IPR006260">
    <property type="entry name" value="TonB/TolA_C"/>
</dbReference>
<comment type="function">
    <text evidence="10">Interacts with outer membrane receptor proteins that carry out high-affinity binding and energy dependent uptake into the periplasmic space of specific substrates. It could act to transduce energy from the cytoplasmic membrane to specific energy-requiring processes in the outer membrane, resulting in the release into the periplasm of ligands bound by these outer membrane proteins.</text>
</comment>
<dbReference type="SUPFAM" id="SSF74653">
    <property type="entry name" value="TolA/TonB C-terminal domain"/>
    <property type="match status" value="1"/>
</dbReference>
<comment type="similarity">
    <text evidence="2 10">Belongs to the TonB family.</text>
</comment>
<dbReference type="PANTHER" id="PTHR33446:SF14">
    <property type="entry name" value="PROTEIN TONB"/>
    <property type="match status" value="1"/>
</dbReference>
<evidence type="ECO:0000256" key="9">
    <source>
        <dbReference type="ARBA" id="ARBA00023136"/>
    </source>
</evidence>
<dbReference type="Gene3D" id="3.30.1150.10">
    <property type="match status" value="1"/>
</dbReference>
<dbReference type="InterPro" id="IPR051045">
    <property type="entry name" value="TonB-dependent_transducer"/>
</dbReference>
<dbReference type="PROSITE" id="PS52015">
    <property type="entry name" value="TONB_CTD"/>
    <property type="match status" value="1"/>
</dbReference>
<evidence type="ECO:0000256" key="2">
    <source>
        <dbReference type="ARBA" id="ARBA00006555"/>
    </source>
</evidence>
<evidence type="ECO:0000256" key="3">
    <source>
        <dbReference type="ARBA" id="ARBA00022448"/>
    </source>
</evidence>
<keyword evidence="8" id="KW-1133">Transmembrane helix</keyword>
<dbReference type="InterPro" id="IPR003538">
    <property type="entry name" value="TonB"/>
</dbReference>
<keyword evidence="4 10" id="KW-1003">Cell membrane</keyword>
<reference evidence="12 13" key="1">
    <citation type="submission" date="2022-01" db="EMBL/GenBank/DDBJ databases">
        <title>Whole genome-based taxonomy of the Shewanellaceae.</title>
        <authorList>
            <person name="Martin-Rodriguez A.J."/>
        </authorList>
    </citation>
    <scope>NUCLEOTIDE SEQUENCE [LARGE SCALE GENOMIC DNA]</scope>
    <source>
        <strain evidence="12 13">DSM 21332</strain>
    </source>
</reference>
<dbReference type="InterPro" id="IPR037682">
    <property type="entry name" value="TonB_C"/>
</dbReference>
<dbReference type="PRINTS" id="PR01374">
    <property type="entry name" value="TONBPROTEIN"/>
</dbReference>
<comment type="subcellular location">
    <subcellularLocation>
        <location evidence="1 10">Cell inner membrane</location>
        <topology evidence="1 10">Single-pass membrane protein</topology>
        <orientation evidence="1 10">Periplasmic side</orientation>
    </subcellularLocation>
</comment>
<dbReference type="Proteomes" id="UP001202831">
    <property type="component" value="Unassembled WGS sequence"/>
</dbReference>
<evidence type="ECO:0000256" key="1">
    <source>
        <dbReference type="ARBA" id="ARBA00004383"/>
    </source>
</evidence>
<evidence type="ECO:0000256" key="10">
    <source>
        <dbReference type="RuleBase" id="RU362123"/>
    </source>
</evidence>
<keyword evidence="3 10" id="KW-0813">Transport</keyword>
<evidence type="ECO:0000256" key="8">
    <source>
        <dbReference type="ARBA" id="ARBA00022989"/>
    </source>
</evidence>
<evidence type="ECO:0000259" key="11">
    <source>
        <dbReference type="PROSITE" id="PS52015"/>
    </source>
</evidence>
<evidence type="ECO:0000256" key="4">
    <source>
        <dbReference type="ARBA" id="ARBA00022475"/>
    </source>
</evidence>
<accession>A0ABT0N2H2</accession>
<keyword evidence="13" id="KW-1185">Reference proteome</keyword>